<dbReference type="PANTHER" id="PTHR23160:SF19">
    <property type="entry name" value="MYOSIN HEAVY CHAIN-RELATED PROTEIN"/>
    <property type="match status" value="1"/>
</dbReference>
<dbReference type="AlphaFoldDB" id="A0ABD7RXW8"/>
<dbReference type="EMBL" id="SCFV01000003">
    <property type="protein sequence ID" value="TRO19393.1"/>
    <property type="molecule type" value="Genomic_DNA"/>
</dbReference>
<sequence length="998" mass="106912">MADVELRISADAGDASKEISGFRKEYVELVKAVEKPLRQVDALQKTTENAKAATAAYFDAKRRVDELKRAIEQAGQPVRELDRAYAQAQRTLASATREFDRQKAKVREQRAELKAAGVDVRNLAAEQQRLQGQLGSAIGMGRMDSQIKAATDAFGITQLRNLRTQLVALDTDYRRLTASANLSARERITAEIQYQAQVNKTRAAIRELEGGAAEVGGNLQAMYSRLAVVVATAYSIERGSRAFFDVADAVVTMEDRLQAATQSQDEYDRSLARLEETSKRVRIPLAATSELFLNSVRPLREMGFSAAMTADMVAALSAGLVTSNVKGQQAEAVINQLSQGLQTGTIRGDAFNAMLRNAPTLIDALTKSLGVSRAELIRMANAGELTTDKFVTALSQQADGLLALADNMRSTVGDARGTNTDSINKVIGAIDNLTGASDFAIKRLDQLSTALDKAAEGDGGGLADFFSGRLQFTGLFSGFSLWIEGFKALSDSAEESAETVISAEEEATSRSRELEEQSLAVKRAYAAEFNQITADLTVKFKNALDDQIAAQRKANSELGKARNAQLETEKRYKAALEKLRVGATGPASYNNAQTLQVAARNALRNGDIEGAKRNAQAALKMLTDLAEAGENTYGFAGMIQGLQAIEQEADKINVDKAEKSFEAAREKTREWKKELEELKNFSITPNISDEALAKEADKLRKWAQQIGLDVSLAPRVLPSDAPSSALSAGLGAAQPSAIIDPKAKPSPAAAVPVPAKPQWVREGNSFTDPVELAVKPKWVQDGNSFGDAIPVEAKVVGIRKDGENSFTNLPPVDVELGIDEASATAAVQAVEGIAQVLRQKLQVPISVGPVTSGPQDAAGFSAGGWTGPGSKYQPAGVVHADEHVQPKEVVNEPGALPFLERIRRHGFRNTLSELRARLAAGQRGYANGGLVAPSRPVPAIPPLAPALQQQLDGGGSGADQDWGTMVVDLGNGPAPIRMPRSTAEEIRRAARKFGSTRT</sequence>
<reference evidence="4 5" key="1">
    <citation type="submission" date="2019-01" db="EMBL/GenBank/DDBJ databases">
        <title>Whole genome shotgun sequencing of Pseudomonas spp. isolated by its ability to degrade furfural.</title>
        <authorList>
            <person name="Donoso R."/>
            <person name="Farkas C."/>
            <person name="Villegas P."/>
            <person name="Gonzales-Toro F."/>
            <person name="Guajardo-Parra M."/>
            <person name="Araya-Nail M."/>
            <person name="Morgante V."/>
            <person name="Perez-Pantoja D."/>
        </authorList>
    </citation>
    <scope>NUCLEOTIDE SEQUENCE [LARGE SCALE GENOMIC DNA]</scope>
    <source>
        <strain evidence="4 5">VN231</strain>
    </source>
</reference>
<protein>
    <recommendedName>
        <fullName evidence="3">Tape measure protein N-terminal domain-containing protein</fullName>
    </recommendedName>
</protein>
<evidence type="ECO:0000313" key="5">
    <source>
        <dbReference type="Proteomes" id="UP000317327"/>
    </source>
</evidence>
<accession>A0ABD7RXW8</accession>
<dbReference type="RefSeq" id="WP_143500936.1">
    <property type="nucleotide sequence ID" value="NZ_SCFV01000003.1"/>
</dbReference>
<evidence type="ECO:0000256" key="2">
    <source>
        <dbReference type="SAM" id="Coils"/>
    </source>
</evidence>
<dbReference type="Pfam" id="PF20155">
    <property type="entry name" value="TMP_3"/>
    <property type="match status" value="1"/>
</dbReference>
<proteinExistence type="predicted"/>
<feature type="coiled-coil region" evidence="2">
    <location>
        <begin position="654"/>
        <end position="681"/>
    </location>
</feature>
<evidence type="ECO:0000259" key="3">
    <source>
        <dbReference type="Pfam" id="PF20155"/>
    </source>
</evidence>
<name>A0ABD7RXW8_ECTME</name>
<dbReference type="InterPro" id="IPR013491">
    <property type="entry name" value="Tape_meas_N"/>
</dbReference>
<organism evidence="4 5">
    <name type="scientific">Ectopseudomonas mendocina</name>
    <name type="common">Pseudomonas mendocina</name>
    <dbReference type="NCBI Taxonomy" id="300"/>
    <lineage>
        <taxon>Bacteria</taxon>
        <taxon>Pseudomonadati</taxon>
        <taxon>Pseudomonadota</taxon>
        <taxon>Gammaproteobacteria</taxon>
        <taxon>Pseudomonadales</taxon>
        <taxon>Pseudomonadaceae</taxon>
        <taxon>Ectopseudomonas</taxon>
    </lineage>
</organism>
<evidence type="ECO:0000313" key="4">
    <source>
        <dbReference type="EMBL" id="TRO19393.1"/>
    </source>
</evidence>
<dbReference type="Proteomes" id="UP000317327">
    <property type="component" value="Unassembled WGS sequence"/>
</dbReference>
<dbReference type="NCBIfam" id="TIGR02675">
    <property type="entry name" value="tape_meas_nterm"/>
    <property type="match status" value="1"/>
</dbReference>
<feature type="domain" description="Tape measure protein N-terminal" evidence="3">
    <location>
        <begin position="242"/>
        <end position="432"/>
    </location>
</feature>
<evidence type="ECO:0000256" key="1">
    <source>
        <dbReference type="ARBA" id="ARBA00023054"/>
    </source>
</evidence>
<keyword evidence="1 2" id="KW-0175">Coiled coil</keyword>
<dbReference type="PANTHER" id="PTHR23160">
    <property type="entry name" value="SYNAPTONEMAL COMPLEX PROTEIN-RELATED"/>
    <property type="match status" value="1"/>
</dbReference>
<feature type="coiled-coil region" evidence="2">
    <location>
        <begin position="78"/>
        <end position="112"/>
    </location>
</feature>
<gene>
    <name evidence="4" type="ORF">EQ836_07660</name>
</gene>
<comment type="caution">
    <text evidence="4">The sequence shown here is derived from an EMBL/GenBank/DDBJ whole genome shotgun (WGS) entry which is preliminary data.</text>
</comment>